<sequence length="198" mass="22607">MGLCSHLSSAPPSSSFSMHTFILLWCFGLFLTSVVGGNNETDRLALLEFKAKISDDPLGVMSSWNDGIHFCQWKGVSCGRRHQRVTVLDFFYNEIPPEIGRLHRLQVLLLNNNTITPRTNDAFEKLRKLSLLQRLNIAIDVASALDYLHYYCETPNAHCDLKPNNVLLDDEMIGHSHLKFDNFIRLYIRLGMSRITLL</sequence>
<reference evidence="7 8" key="1">
    <citation type="journal article" date="2016" name="G3 (Bethesda)">
        <title>First Draft Assembly and Annotation of the Genome of a California Endemic Oak Quercus lobata Nee (Fagaceae).</title>
        <authorList>
            <person name="Sork V.L."/>
            <person name="Fitz-Gibbon S.T."/>
            <person name="Puiu D."/>
            <person name="Crepeau M."/>
            <person name="Gugger P.F."/>
            <person name="Sherman R."/>
            <person name="Stevens K."/>
            <person name="Langley C.H."/>
            <person name="Pellegrini M."/>
            <person name="Salzberg S.L."/>
        </authorList>
    </citation>
    <scope>NUCLEOTIDE SEQUENCE [LARGE SCALE GENOMIC DNA]</scope>
    <source>
        <strain evidence="7 8">cv. SW786</strain>
    </source>
</reference>
<dbReference type="SUPFAM" id="SSF56112">
    <property type="entry name" value="Protein kinase-like (PK-like)"/>
    <property type="match status" value="1"/>
</dbReference>
<dbReference type="EnsemblPlants" id="QL04p019664:mrna">
    <property type="protein sequence ID" value="QL04p019664:mrna"/>
    <property type="gene ID" value="QL04p019664"/>
</dbReference>
<comment type="subcellular location">
    <subcellularLocation>
        <location evidence="1">Membrane</location>
    </subcellularLocation>
</comment>
<keyword evidence="4" id="KW-0325">Glycoprotein</keyword>
<dbReference type="PANTHER" id="PTHR48056:SF89">
    <property type="entry name" value="OS06G0585982 PROTEIN"/>
    <property type="match status" value="1"/>
</dbReference>
<evidence type="ECO:0000259" key="6">
    <source>
        <dbReference type="PROSITE" id="PS50011"/>
    </source>
</evidence>
<dbReference type="OMA" id="GDPHASM"/>
<keyword evidence="5" id="KW-0732">Signal</keyword>
<evidence type="ECO:0000313" key="8">
    <source>
        <dbReference type="Proteomes" id="UP000594261"/>
    </source>
</evidence>
<dbReference type="Pfam" id="PF08263">
    <property type="entry name" value="LRRNT_2"/>
    <property type="match status" value="1"/>
</dbReference>
<dbReference type="InterPro" id="IPR011009">
    <property type="entry name" value="Kinase-like_dom_sf"/>
</dbReference>
<evidence type="ECO:0000256" key="1">
    <source>
        <dbReference type="ARBA" id="ARBA00004370"/>
    </source>
</evidence>
<keyword evidence="3" id="KW-0677">Repeat</keyword>
<feature type="chain" id="PRO_5029697794" description="Protein kinase domain-containing protein" evidence="5">
    <location>
        <begin position="37"/>
        <end position="198"/>
    </location>
</feature>
<dbReference type="PROSITE" id="PS50011">
    <property type="entry name" value="PROTEIN_KINASE_DOM"/>
    <property type="match status" value="1"/>
</dbReference>
<dbReference type="GO" id="GO:0005524">
    <property type="term" value="F:ATP binding"/>
    <property type="evidence" value="ECO:0007669"/>
    <property type="project" value="InterPro"/>
</dbReference>
<keyword evidence="2" id="KW-0433">Leucine-rich repeat</keyword>
<dbReference type="GO" id="GO:0016020">
    <property type="term" value="C:membrane"/>
    <property type="evidence" value="ECO:0007669"/>
    <property type="project" value="UniProtKB-SubCell"/>
</dbReference>
<dbReference type="Gramene" id="QL04p019664:mrna">
    <property type="protein sequence ID" value="QL04p019664:mrna"/>
    <property type="gene ID" value="QL04p019664"/>
</dbReference>
<dbReference type="PANTHER" id="PTHR48056">
    <property type="entry name" value="LRR RECEPTOR-LIKE SERINE/THREONINE-PROTEIN KINASE-RELATED"/>
    <property type="match status" value="1"/>
</dbReference>
<dbReference type="InterPro" id="IPR013210">
    <property type="entry name" value="LRR_N_plant-typ"/>
</dbReference>
<feature type="domain" description="Protein kinase" evidence="6">
    <location>
        <begin position="16"/>
        <end position="198"/>
    </location>
</feature>
<dbReference type="GO" id="GO:0004672">
    <property type="term" value="F:protein kinase activity"/>
    <property type="evidence" value="ECO:0007669"/>
    <property type="project" value="InterPro"/>
</dbReference>
<dbReference type="InParanoid" id="A0A7N2LE11"/>
<name>A0A7N2LE11_QUELO</name>
<dbReference type="InterPro" id="IPR050647">
    <property type="entry name" value="Plant_LRR-RLKs"/>
</dbReference>
<feature type="signal peptide" evidence="5">
    <location>
        <begin position="1"/>
        <end position="36"/>
    </location>
</feature>
<evidence type="ECO:0000256" key="2">
    <source>
        <dbReference type="ARBA" id="ARBA00022614"/>
    </source>
</evidence>
<dbReference type="GO" id="GO:0033612">
    <property type="term" value="F:receptor serine/threonine kinase binding"/>
    <property type="evidence" value="ECO:0007669"/>
    <property type="project" value="TreeGrafter"/>
</dbReference>
<protein>
    <recommendedName>
        <fullName evidence="6">Protein kinase domain-containing protein</fullName>
    </recommendedName>
</protein>
<dbReference type="Gene3D" id="3.80.10.10">
    <property type="entry name" value="Ribonuclease Inhibitor"/>
    <property type="match status" value="1"/>
</dbReference>
<dbReference type="InterPro" id="IPR032675">
    <property type="entry name" value="LRR_dom_sf"/>
</dbReference>
<dbReference type="InterPro" id="IPR000719">
    <property type="entry name" value="Prot_kinase_dom"/>
</dbReference>
<keyword evidence="8" id="KW-1185">Reference proteome</keyword>
<evidence type="ECO:0000313" key="7">
    <source>
        <dbReference type="EnsemblPlants" id="QL04p019664:mrna"/>
    </source>
</evidence>
<dbReference type="Gene3D" id="1.10.510.10">
    <property type="entry name" value="Transferase(Phosphotransferase) domain 1"/>
    <property type="match status" value="1"/>
</dbReference>
<evidence type="ECO:0000256" key="5">
    <source>
        <dbReference type="SAM" id="SignalP"/>
    </source>
</evidence>
<accession>A0A7N2LE11</accession>
<evidence type="ECO:0000256" key="3">
    <source>
        <dbReference type="ARBA" id="ARBA00022737"/>
    </source>
</evidence>
<organism evidence="7 8">
    <name type="scientific">Quercus lobata</name>
    <name type="common">Valley oak</name>
    <dbReference type="NCBI Taxonomy" id="97700"/>
    <lineage>
        <taxon>Eukaryota</taxon>
        <taxon>Viridiplantae</taxon>
        <taxon>Streptophyta</taxon>
        <taxon>Embryophyta</taxon>
        <taxon>Tracheophyta</taxon>
        <taxon>Spermatophyta</taxon>
        <taxon>Magnoliopsida</taxon>
        <taxon>eudicotyledons</taxon>
        <taxon>Gunneridae</taxon>
        <taxon>Pentapetalae</taxon>
        <taxon>rosids</taxon>
        <taxon>fabids</taxon>
        <taxon>Fagales</taxon>
        <taxon>Fagaceae</taxon>
        <taxon>Quercus</taxon>
    </lineage>
</organism>
<dbReference type="EMBL" id="LRBV02000004">
    <property type="status" value="NOT_ANNOTATED_CDS"/>
    <property type="molecule type" value="Genomic_DNA"/>
</dbReference>
<proteinExistence type="predicted"/>
<dbReference type="SUPFAM" id="SSF52058">
    <property type="entry name" value="L domain-like"/>
    <property type="match status" value="1"/>
</dbReference>
<dbReference type="Proteomes" id="UP000594261">
    <property type="component" value="Chromosome 4"/>
</dbReference>
<reference evidence="7" key="2">
    <citation type="submission" date="2021-01" db="UniProtKB">
        <authorList>
            <consortium name="EnsemblPlants"/>
        </authorList>
    </citation>
    <scope>IDENTIFICATION</scope>
</reference>
<dbReference type="AlphaFoldDB" id="A0A7N2LE11"/>
<evidence type="ECO:0000256" key="4">
    <source>
        <dbReference type="ARBA" id="ARBA00023180"/>
    </source>
</evidence>